<evidence type="ECO:0000256" key="1">
    <source>
        <dbReference type="ARBA" id="ARBA00022729"/>
    </source>
</evidence>
<dbReference type="EMBL" id="JRHC01000001">
    <property type="protein sequence ID" value="KJF44813.1"/>
    <property type="molecule type" value="Genomic_DNA"/>
</dbReference>
<evidence type="ECO:0008006" key="6">
    <source>
        <dbReference type="Google" id="ProtNLM"/>
    </source>
</evidence>
<dbReference type="STRING" id="1544798.LH29_05065"/>
<dbReference type="Pfam" id="PF13573">
    <property type="entry name" value="SprB"/>
    <property type="match status" value="3"/>
</dbReference>
<accession>A0A0D8JG28</accession>
<dbReference type="Pfam" id="PF13205">
    <property type="entry name" value="Big_5"/>
    <property type="match status" value="1"/>
</dbReference>
<proteinExistence type="predicted"/>
<dbReference type="InterPro" id="IPR026444">
    <property type="entry name" value="Secre_tail"/>
</dbReference>
<dbReference type="AlphaFoldDB" id="A0A0D8JG28"/>
<evidence type="ECO:0000313" key="4">
    <source>
        <dbReference type="EMBL" id="KJF44813.1"/>
    </source>
</evidence>
<dbReference type="Pfam" id="PF18962">
    <property type="entry name" value="Por_Secre_tail"/>
    <property type="match status" value="1"/>
</dbReference>
<name>A0A0D8JG28_9BACT</name>
<protein>
    <recommendedName>
        <fullName evidence="6">Secretion system C-terminal sorting domain-containing protein</fullName>
    </recommendedName>
</protein>
<evidence type="ECO:0000259" key="2">
    <source>
        <dbReference type="Pfam" id="PF13205"/>
    </source>
</evidence>
<keyword evidence="1" id="KW-0732">Signal</keyword>
<dbReference type="InterPro" id="IPR025667">
    <property type="entry name" value="SprB_repeat"/>
</dbReference>
<evidence type="ECO:0000313" key="5">
    <source>
        <dbReference type="Proteomes" id="UP000032544"/>
    </source>
</evidence>
<feature type="domain" description="SbsA Ig-like" evidence="2">
    <location>
        <begin position="901"/>
        <end position="987"/>
    </location>
</feature>
<dbReference type="Proteomes" id="UP000032544">
    <property type="component" value="Unassembled WGS sequence"/>
</dbReference>
<gene>
    <name evidence="4" type="ORF">LH29_05065</name>
</gene>
<reference evidence="4 5" key="1">
    <citation type="submission" date="2014-09" db="EMBL/GenBank/DDBJ databases">
        <title>Draft Genome Sequence of Draconibacterium sp. JN14CK-3.</title>
        <authorList>
            <person name="Dong C."/>
            <person name="Lai Q."/>
            <person name="Shao Z."/>
        </authorList>
    </citation>
    <scope>NUCLEOTIDE SEQUENCE [LARGE SCALE GENOMIC DNA]</scope>
    <source>
        <strain evidence="4 5">JN14CK-3</strain>
    </source>
</reference>
<keyword evidence="5" id="KW-1185">Reference proteome</keyword>
<sequence>MVGFVTELKAACDVTITDTAAAVTDIACGGESTGEITVFSAEGGTVPYAYTLQVWEGDAWVDVTPYVGVADTVYSGLPYGTYRVVVADSENCVTETGSIDVAGKTPADAVVISSHDFMDMSCNGASDGVIEIWAAGGSGTYQFKINTNSWVDFPVGSSYKKIVVTLAGEYDIQVRDALAPDCTSESVTFIISEPAPVAVSTAVDNVNSVCSPDGAFTVTISGGHLGTYPVDYNVYVNDELWSTNISGPSVTYTDLAAGTYNVKVIENWGGDNSCEGFATAEVTAPAAISGIATVTKNVLCNGGANGEIMISEVTGGVAPYHLYLTGTVTTDMAYDAAGVNTFTGLVAGTYSVRIEDAAGCDFSIDDIMVEEPTALMLNTTHIQDIVCIEDGKFSVQVSGGAGGYKYFAELSKLPEYITVPDADSSAWQTDSIFTVTDPGTYFVWAMDANGCVIGGEEDELGSSVDAWKVEIEEPVMEVVVEASVAGAPVCNGDLTGSISVNADDVTIYRDGVMVENPEYTVTINDEETNTLENLGAGTYYIIVTDENGCVGRDTVTFTEPQVLDALLAKAEGQFTCPGDNIGYIETTVSGGTEGTGFMYQLWQNSVLKTDYQESNSFLVAIDNEYTVVVMDGNGCTDTSNVVKIDPVPPIEFVLSDVTCSDDTMASVWVEVAFEEGRMYQVLWQKIETEAGDYTDTSAWFNEPIKLDQKFAYSSEGNDIMYQFTVVDDKGCEADVETMKFDMVTALELTVTEGDVDGCTTGITVAAAGGVAPYSFMVNGEVTSGTELSLGGGTHDIIVTDAHGCMNDTILELAYPISMDTLISVYVGDTTQFVYGTIDTALVAEVEGETSHNLYNDIEEGCIEEVVVTLDARERAMPVLDSVSPNGVTIETNHAVFTIVFTDEIPITFNESVSGFLTVTAVDSTEATLVIPITADMVDGNTITIDYDYLVLGALAINTTYTVSVDSGIVMGDGMAWDGVTGDWSFTTGDEYPLGTEPDFKVADFKVYPNPFNEYIRIDKAAELDRVVISNIAGQRVLDIEYPDYEIPTGNLNAGVYIITLTADGEIVKSVRLIKR</sequence>
<comment type="caution">
    <text evidence="4">The sequence shown here is derived from an EMBL/GenBank/DDBJ whole genome shotgun (WGS) entry which is preliminary data.</text>
</comment>
<organism evidence="4 5">
    <name type="scientific">Draconibacterium sediminis</name>
    <dbReference type="NCBI Taxonomy" id="1544798"/>
    <lineage>
        <taxon>Bacteria</taxon>
        <taxon>Pseudomonadati</taxon>
        <taxon>Bacteroidota</taxon>
        <taxon>Bacteroidia</taxon>
        <taxon>Marinilabiliales</taxon>
        <taxon>Prolixibacteraceae</taxon>
        <taxon>Draconibacterium</taxon>
    </lineage>
</organism>
<evidence type="ECO:0000259" key="3">
    <source>
        <dbReference type="Pfam" id="PF18962"/>
    </source>
</evidence>
<feature type="domain" description="Secretion system C-terminal sorting" evidence="3">
    <location>
        <begin position="1006"/>
        <end position="1066"/>
    </location>
</feature>
<dbReference type="NCBIfam" id="TIGR04183">
    <property type="entry name" value="Por_Secre_tail"/>
    <property type="match status" value="1"/>
</dbReference>
<dbReference type="InterPro" id="IPR032812">
    <property type="entry name" value="SbsA_Ig"/>
</dbReference>